<dbReference type="Pfam" id="PF00155">
    <property type="entry name" value="Aminotran_1_2"/>
    <property type="match status" value="1"/>
</dbReference>
<evidence type="ECO:0000313" key="8">
    <source>
        <dbReference type="EMBL" id="MBH0780884.1"/>
    </source>
</evidence>
<dbReference type="InterPro" id="IPR004839">
    <property type="entry name" value="Aminotransferase_I/II_large"/>
</dbReference>
<dbReference type="Gene3D" id="3.40.640.10">
    <property type="entry name" value="Type I PLP-dependent aspartate aminotransferase-like (Major domain)"/>
    <property type="match status" value="1"/>
</dbReference>
<comment type="similarity">
    <text evidence="2 6">Belongs to the class-I pyridoxal-phosphate-dependent aminotransferase family.</text>
</comment>
<dbReference type="InterPro" id="IPR004838">
    <property type="entry name" value="NHTrfase_class1_PyrdxlP-BS"/>
</dbReference>
<dbReference type="GO" id="GO:0008483">
    <property type="term" value="F:transaminase activity"/>
    <property type="evidence" value="ECO:0007669"/>
    <property type="project" value="UniProtKB-KW"/>
</dbReference>
<evidence type="ECO:0000256" key="2">
    <source>
        <dbReference type="ARBA" id="ARBA00007441"/>
    </source>
</evidence>
<evidence type="ECO:0000256" key="3">
    <source>
        <dbReference type="ARBA" id="ARBA00022576"/>
    </source>
</evidence>
<evidence type="ECO:0000256" key="5">
    <source>
        <dbReference type="ARBA" id="ARBA00022898"/>
    </source>
</evidence>
<gene>
    <name evidence="8" type="ORF">IT779_31900</name>
</gene>
<dbReference type="EC" id="2.6.1.-" evidence="6"/>
<dbReference type="AlphaFoldDB" id="A0A931IG92"/>
<dbReference type="InterPro" id="IPR050596">
    <property type="entry name" value="AspAT/PAT-like"/>
</dbReference>
<dbReference type="InterPro" id="IPR015421">
    <property type="entry name" value="PyrdxlP-dep_Trfase_major"/>
</dbReference>
<accession>A0A931IG92</accession>
<name>A0A931IG92_9NOCA</name>
<dbReference type="PANTHER" id="PTHR46383">
    <property type="entry name" value="ASPARTATE AMINOTRANSFERASE"/>
    <property type="match status" value="1"/>
</dbReference>
<keyword evidence="4 6" id="KW-0808">Transferase</keyword>
<dbReference type="InterPro" id="IPR015424">
    <property type="entry name" value="PyrdxlP-dep_Trfase"/>
</dbReference>
<keyword evidence="5" id="KW-0663">Pyridoxal phosphate</keyword>
<evidence type="ECO:0000313" key="9">
    <source>
        <dbReference type="Proteomes" id="UP000655751"/>
    </source>
</evidence>
<keyword evidence="9" id="KW-1185">Reference proteome</keyword>
<organism evidence="8 9">
    <name type="scientific">Nocardia bovistercoris</name>
    <dbReference type="NCBI Taxonomy" id="2785916"/>
    <lineage>
        <taxon>Bacteria</taxon>
        <taxon>Bacillati</taxon>
        <taxon>Actinomycetota</taxon>
        <taxon>Actinomycetes</taxon>
        <taxon>Mycobacteriales</taxon>
        <taxon>Nocardiaceae</taxon>
        <taxon>Nocardia</taxon>
    </lineage>
</organism>
<comment type="caution">
    <text evidence="8">The sequence shown here is derived from an EMBL/GenBank/DDBJ whole genome shotgun (WGS) entry which is preliminary data.</text>
</comment>
<dbReference type="Proteomes" id="UP000655751">
    <property type="component" value="Unassembled WGS sequence"/>
</dbReference>
<protein>
    <recommendedName>
        <fullName evidence="6">Aminotransferase</fullName>
        <ecNumber evidence="6">2.6.1.-</ecNumber>
    </recommendedName>
</protein>
<reference evidence="8" key="1">
    <citation type="submission" date="2020-11" db="EMBL/GenBank/DDBJ databases">
        <title>Nocardia NEAU-351.nov., a novel actinomycete isolated from the cow dung.</title>
        <authorList>
            <person name="Zhang X."/>
        </authorList>
    </citation>
    <scope>NUCLEOTIDE SEQUENCE</scope>
    <source>
        <strain evidence="8">NEAU-351</strain>
    </source>
</reference>
<proteinExistence type="inferred from homology"/>
<dbReference type="InterPro" id="IPR015422">
    <property type="entry name" value="PyrdxlP-dep_Trfase_small"/>
</dbReference>
<evidence type="ECO:0000256" key="1">
    <source>
        <dbReference type="ARBA" id="ARBA00001933"/>
    </source>
</evidence>
<dbReference type="SUPFAM" id="SSF53383">
    <property type="entry name" value="PLP-dependent transferases"/>
    <property type="match status" value="1"/>
</dbReference>
<dbReference type="PROSITE" id="PS00105">
    <property type="entry name" value="AA_TRANSFER_CLASS_1"/>
    <property type="match status" value="1"/>
</dbReference>
<evidence type="ECO:0000256" key="4">
    <source>
        <dbReference type="ARBA" id="ARBA00022679"/>
    </source>
</evidence>
<dbReference type="GO" id="GO:0006520">
    <property type="term" value="P:amino acid metabolic process"/>
    <property type="evidence" value="ECO:0007669"/>
    <property type="project" value="InterPro"/>
</dbReference>
<dbReference type="PANTHER" id="PTHR46383:SF1">
    <property type="entry name" value="ASPARTATE AMINOTRANSFERASE"/>
    <property type="match status" value="1"/>
</dbReference>
<keyword evidence="3 6" id="KW-0032">Aminotransferase</keyword>
<dbReference type="Gene3D" id="3.90.1150.10">
    <property type="entry name" value="Aspartate Aminotransferase, domain 1"/>
    <property type="match status" value="1"/>
</dbReference>
<dbReference type="CDD" id="cd00609">
    <property type="entry name" value="AAT_like"/>
    <property type="match status" value="1"/>
</dbReference>
<dbReference type="GO" id="GO:0030170">
    <property type="term" value="F:pyridoxal phosphate binding"/>
    <property type="evidence" value="ECO:0007669"/>
    <property type="project" value="InterPro"/>
</dbReference>
<feature type="domain" description="Aminotransferase class I/classII large" evidence="7">
    <location>
        <begin position="15"/>
        <end position="367"/>
    </location>
</feature>
<sequence>MAAMVKQRRSRGESIIAFNSGEPLADVPSYITDAASIACRMEEMHRYTDARGLPSLRKDIVSKCLRDSGVEIDIEQVNVSNGAKQAIYEAVLATVGVGDEAIVLAPYWPSYIDAVALAGGTAVVAQIVDVYDIDSVIEKLDESVSDRTRLVVFSNPCNPSGRVFTADEMARIGSWATRHGVWVLSDEIYEHMNYVPSGSLTSYLCIADSAANGIVINGVAKSYSMTGWRVGWSITPPALARGIASLRSQISSNVCNISQFAAASALSAGLREVALARDELRQRRDLMVELLSGIDGVSWTIPDGGMYVFARIRDYGDHFDSTVKLAEYLLDRHGVATVPGEAFGCPGYLRLSFSLPERDIHEGVARLRSGLEVG</sequence>
<dbReference type="EMBL" id="JADMLG010000018">
    <property type="protein sequence ID" value="MBH0780884.1"/>
    <property type="molecule type" value="Genomic_DNA"/>
</dbReference>
<comment type="cofactor">
    <cofactor evidence="1 6">
        <name>pyridoxal 5'-phosphate</name>
        <dbReference type="ChEBI" id="CHEBI:597326"/>
    </cofactor>
</comment>
<evidence type="ECO:0000259" key="7">
    <source>
        <dbReference type="Pfam" id="PF00155"/>
    </source>
</evidence>
<evidence type="ECO:0000256" key="6">
    <source>
        <dbReference type="RuleBase" id="RU000481"/>
    </source>
</evidence>